<keyword evidence="2" id="KW-1185">Reference proteome</keyword>
<gene>
    <name evidence="1" type="ORF">RJ639_024880</name>
</gene>
<evidence type="ECO:0000313" key="2">
    <source>
        <dbReference type="Proteomes" id="UP001188597"/>
    </source>
</evidence>
<name>A0AA88UW87_9ASTE</name>
<proteinExistence type="predicted"/>
<accession>A0AA88UW87</accession>
<protein>
    <submittedName>
        <fullName evidence="1">Uncharacterized protein</fullName>
    </submittedName>
</protein>
<dbReference type="EMBL" id="JAVXUP010004278">
    <property type="protein sequence ID" value="KAK2997303.1"/>
    <property type="molecule type" value="Genomic_DNA"/>
</dbReference>
<dbReference type="Proteomes" id="UP001188597">
    <property type="component" value="Unassembled WGS sequence"/>
</dbReference>
<dbReference type="AlphaFoldDB" id="A0AA88UW87"/>
<reference evidence="1" key="1">
    <citation type="submission" date="2022-12" db="EMBL/GenBank/DDBJ databases">
        <title>Draft genome assemblies for two species of Escallonia (Escalloniales).</title>
        <authorList>
            <person name="Chanderbali A."/>
            <person name="Dervinis C."/>
            <person name="Anghel I."/>
            <person name="Soltis D."/>
            <person name="Soltis P."/>
            <person name="Zapata F."/>
        </authorList>
    </citation>
    <scope>NUCLEOTIDE SEQUENCE</scope>
    <source>
        <strain evidence="1">UCBG64.0493</strain>
        <tissue evidence="1">Leaf</tissue>
    </source>
</reference>
<evidence type="ECO:0000313" key="1">
    <source>
        <dbReference type="EMBL" id="KAK2997303.1"/>
    </source>
</evidence>
<sequence>MHLPFKTSSIELTMWSIFMRVFNPSSNLARRPRMPREVPAKSSPSVLCTTPIRTWMAPDLTTTIKEAANLLVSGEVEIKLVMMSIISMAISRSSNNFKLYMIKSKERHSTKSP</sequence>
<comment type="caution">
    <text evidence="1">The sequence shown here is derived from an EMBL/GenBank/DDBJ whole genome shotgun (WGS) entry which is preliminary data.</text>
</comment>
<organism evidence="1 2">
    <name type="scientific">Escallonia herrerae</name>
    <dbReference type="NCBI Taxonomy" id="1293975"/>
    <lineage>
        <taxon>Eukaryota</taxon>
        <taxon>Viridiplantae</taxon>
        <taxon>Streptophyta</taxon>
        <taxon>Embryophyta</taxon>
        <taxon>Tracheophyta</taxon>
        <taxon>Spermatophyta</taxon>
        <taxon>Magnoliopsida</taxon>
        <taxon>eudicotyledons</taxon>
        <taxon>Gunneridae</taxon>
        <taxon>Pentapetalae</taxon>
        <taxon>asterids</taxon>
        <taxon>campanulids</taxon>
        <taxon>Escalloniales</taxon>
        <taxon>Escalloniaceae</taxon>
        <taxon>Escallonia</taxon>
    </lineage>
</organism>